<protein>
    <recommendedName>
        <fullName evidence="3">CHAT domain-containing protein</fullName>
    </recommendedName>
</protein>
<dbReference type="Proteomes" id="UP000562352">
    <property type="component" value="Unassembled WGS sequence"/>
</dbReference>
<sequence>MMGWIAATRGAQIELRVLQYGVTEERLRDVVKEDEGWDVVHVSGHGSGGTFLLEREDGSSREITGSLLAEWLEPLAGRVKLVTASACSSAALTAAEHLRLLGLGPAVRDDRADPAGRVDAVDAADRADRVGSVDAEEAGEVPALAVELVDRLGCAVVAMRFPVVDDFAVALSRGLYEGMVRHGQTLPAALATAIRETLVEGPSPECPALSAGTPALFGAAAGDLRLGVRGGGEPVFGGETLRMDGFPDEPERFVGGSG</sequence>
<proteinExistence type="predicted"/>
<comment type="caution">
    <text evidence="1">The sequence shown here is derived from an EMBL/GenBank/DDBJ whole genome shotgun (WGS) entry which is preliminary data.</text>
</comment>
<organism evidence="1 2">
    <name type="scientific">Planomonospora venezuelensis</name>
    <dbReference type="NCBI Taxonomy" id="1999"/>
    <lineage>
        <taxon>Bacteria</taxon>
        <taxon>Bacillati</taxon>
        <taxon>Actinomycetota</taxon>
        <taxon>Actinomycetes</taxon>
        <taxon>Streptosporangiales</taxon>
        <taxon>Streptosporangiaceae</taxon>
        <taxon>Planomonospora</taxon>
    </lineage>
</organism>
<keyword evidence="2" id="KW-1185">Reference proteome</keyword>
<name>A0A841D8T7_PLAVE</name>
<evidence type="ECO:0000313" key="1">
    <source>
        <dbReference type="EMBL" id="MBB5965283.1"/>
    </source>
</evidence>
<evidence type="ECO:0000313" key="2">
    <source>
        <dbReference type="Proteomes" id="UP000562352"/>
    </source>
</evidence>
<dbReference type="AlphaFoldDB" id="A0A841D8T7"/>
<evidence type="ECO:0008006" key="3">
    <source>
        <dbReference type="Google" id="ProtNLM"/>
    </source>
</evidence>
<reference evidence="1 2" key="1">
    <citation type="submission" date="2020-08" db="EMBL/GenBank/DDBJ databases">
        <title>Genomic Encyclopedia of Type Strains, Phase III (KMG-III): the genomes of soil and plant-associated and newly described type strains.</title>
        <authorList>
            <person name="Whitman W."/>
        </authorList>
    </citation>
    <scope>NUCLEOTIDE SEQUENCE [LARGE SCALE GENOMIC DNA]</scope>
    <source>
        <strain evidence="1 2">CECT 3303</strain>
    </source>
</reference>
<dbReference type="EMBL" id="JACHJJ010000016">
    <property type="protein sequence ID" value="MBB5965283.1"/>
    <property type="molecule type" value="Genomic_DNA"/>
</dbReference>
<dbReference type="RefSeq" id="WP_184944560.1">
    <property type="nucleotide sequence ID" value="NZ_BAAAWZ010000001.1"/>
</dbReference>
<accession>A0A841D8T7</accession>
<gene>
    <name evidence="1" type="ORF">FHS22_004571</name>
</gene>